<keyword evidence="3" id="KW-1185">Reference proteome</keyword>
<organism evidence="2 3">
    <name type="scientific">Brachymonas denitrificans DSM 15123</name>
    <dbReference type="NCBI Taxonomy" id="1121117"/>
    <lineage>
        <taxon>Bacteria</taxon>
        <taxon>Pseudomonadati</taxon>
        <taxon>Pseudomonadota</taxon>
        <taxon>Betaproteobacteria</taxon>
        <taxon>Burkholderiales</taxon>
        <taxon>Comamonadaceae</taxon>
        <taxon>Brachymonas</taxon>
    </lineage>
</organism>
<dbReference type="Pfam" id="PF00753">
    <property type="entry name" value="Lactamase_B"/>
    <property type="match status" value="1"/>
</dbReference>
<dbReference type="PANTHER" id="PTHR47619">
    <property type="entry name" value="METALLO-HYDROLASE YYCJ-RELATED"/>
    <property type="match status" value="1"/>
</dbReference>
<dbReference type="RefSeq" id="WP_091815899.1">
    <property type="nucleotide sequence ID" value="NZ_FOCW01000002.1"/>
</dbReference>
<gene>
    <name evidence="2" type="ORF">SAMN02745977_01419</name>
</gene>
<dbReference type="SMART" id="SM00849">
    <property type="entry name" value="Lactamase_B"/>
    <property type="match status" value="1"/>
</dbReference>
<dbReference type="InterPro" id="IPR052533">
    <property type="entry name" value="WalJ/YycJ-like"/>
</dbReference>
<dbReference type="PANTHER" id="PTHR47619:SF1">
    <property type="entry name" value="EXODEOXYRIBONUCLEASE WALJ"/>
    <property type="match status" value="1"/>
</dbReference>
<feature type="domain" description="Metallo-beta-lactamase" evidence="1">
    <location>
        <begin position="13"/>
        <end position="195"/>
    </location>
</feature>
<accession>A0A1H8H332</accession>
<evidence type="ECO:0000313" key="2">
    <source>
        <dbReference type="EMBL" id="SEN50545.1"/>
    </source>
</evidence>
<dbReference type="EMBL" id="FOCW01000002">
    <property type="protein sequence ID" value="SEN50545.1"/>
    <property type="molecule type" value="Genomic_DNA"/>
</dbReference>
<dbReference type="InterPro" id="IPR036866">
    <property type="entry name" value="RibonucZ/Hydroxyglut_hydro"/>
</dbReference>
<dbReference type="STRING" id="1121117.SAMN02745977_01419"/>
<dbReference type="AlphaFoldDB" id="A0A1H8H332"/>
<dbReference type="Gene3D" id="3.60.15.10">
    <property type="entry name" value="Ribonuclease Z/Hydroxyacylglutathione hydrolase-like"/>
    <property type="match status" value="1"/>
</dbReference>
<evidence type="ECO:0000259" key="1">
    <source>
        <dbReference type="SMART" id="SM00849"/>
    </source>
</evidence>
<dbReference type="SUPFAM" id="SSF56281">
    <property type="entry name" value="Metallo-hydrolase/oxidoreductase"/>
    <property type="match status" value="1"/>
</dbReference>
<dbReference type="Proteomes" id="UP000199531">
    <property type="component" value="Unassembled WGS sequence"/>
</dbReference>
<protein>
    <submittedName>
        <fullName evidence="2">Phosphoribosyl 1,2-cyclic phosphodiesterase</fullName>
    </submittedName>
</protein>
<proteinExistence type="predicted"/>
<sequence>MAIRFKSLGSGSAGNATLVESTEGAHTSRLLIDCGMSPRQLTLRLQQAGVEPEQLTAIFITHEHSDHIGCAPVFAARHRIPVWMSRGTHAAVGRPESLDDLVCFARDGEAIDLGSMLVQPFTVPHDAREPLQLLCSDGDRQLGIATDLGHASAHVIAMLERCHALLLEANHDPDMLAASRYPPFLKRRVAGDFGHLSNGAAAALAARINHASLGHVLAAHLSERNNLPELAAQALTAALGRSQDEVMLATAASGSIWLTV</sequence>
<evidence type="ECO:0000313" key="3">
    <source>
        <dbReference type="Proteomes" id="UP000199531"/>
    </source>
</evidence>
<reference evidence="2 3" key="1">
    <citation type="submission" date="2016-10" db="EMBL/GenBank/DDBJ databases">
        <authorList>
            <person name="de Groot N.N."/>
        </authorList>
    </citation>
    <scope>NUCLEOTIDE SEQUENCE [LARGE SCALE GENOMIC DNA]</scope>
    <source>
        <strain evidence="2 3">DSM 15123</strain>
    </source>
</reference>
<dbReference type="OrthoDB" id="9803916at2"/>
<dbReference type="InterPro" id="IPR001279">
    <property type="entry name" value="Metallo-B-lactamas"/>
</dbReference>
<name>A0A1H8H332_9BURK</name>